<proteinExistence type="predicted"/>
<keyword evidence="5" id="KW-1185">Reference proteome</keyword>
<dbReference type="KEGG" id="cyj:Cyan7822_1323"/>
<dbReference type="Gene3D" id="3.40.710.10">
    <property type="entry name" value="DD-peptidase/beta-lactamase superfamily"/>
    <property type="match status" value="1"/>
</dbReference>
<dbReference type="GO" id="GO:0046677">
    <property type="term" value="P:response to antibiotic"/>
    <property type="evidence" value="ECO:0007669"/>
    <property type="project" value="InterPro"/>
</dbReference>
<evidence type="ECO:0000259" key="3">
    <source>
        <dbReference type="Pfam" id="PF13354"/>
    </source>
</evidence>
<dbReference type="AlphaFoldDB" id="E0UHR7"/>
<dbReference type="GO" id="GO:0008800">
    <property type="term" value="F:beta-lactamase activity"/>
    <property type="evidence" value="ECO:0007669"/>
    <property type="project" value="InterPro"/>
</dbReference>
<keyword evidence="2" id="KW-1133">Transmembrane helix</keyword>
<feature type="region of interest" description="Disordered" evidence="1">
    <location>
        <begin position="416"/>
        <end position="472"/>
    </location>
</feature>
<dbReference type="GO" id="GO:0030655">
    <property type="term" value="P:beta-lactam antibiotic catabolic process"/>
    <property type="evidence" value="ECO:0007669"/>
    <property type="project" value="InterPro"/>
</dbReference>
<name>E0UHR7_GLOV7</name>
<feature type="compositionally biased region" description="Low complexity" evidence="1">
    <location>
        <begin position="417"/>
        <end position="472"/>
    </location>
</feature>
<sequence>MENYRSEKKEKLKARRQNSGIVIRAVSNVSDAESPQTQATSDMIVPMRRGERDYKNRSRDKRSSPVVMNSIFYLLRMMILGVGLSAIAGTVLTVFDPTIISEFVTSKLNLPQLLPAKSTAKKAVLASQPKPTPQPSPHSSPAAFSLTQEIAPLKKKLMDLVPKYPKLEARAFFVDMDNGNYVDINAQAPIPAASTIKIFVLVALLEQIDAGKVRLDEQLTMTKDIVTSGSGDMQYQPVGKKFTVLETATKMIIISDNTATDMLVKRLGGKQVLNQRFREWGLTNTIINNILPDLEGTNTTSPRDLAYILMRVNQGELLSLKSRDRMLNIMQQTKTRTLLPQGLDSDAIIAHKTGDIGTVLGDAGIIDMPNGKRYIGAVMVKRPYNDTAGRMMIQEISRTVYQHLKWSSASQFLKPEAPQASPVASPQASPVASPQASPVASPQASPVASPQASPTQRTQAAPAAPAASPINP</sequence>
<dbReference type="EMBL" id="CP002198">
    <property type="protein sequence ID" value="ADN13324.1"/>
    <property type="molecule type" value="Genomic_DNA"/>
</dbReference>
<feature type="transmembrane region" description="Helical" evidence="2">
    <location>
        <begin position="71"/>
        <end position="95"/>
    </location>
</feature>
<keyword evidence="2" id="KW-0472">Membrane</keyword>
<keyword evidence="2" id="KW-0812">Transmembrane</keyword>
<evidence type="ECO:0000256" key="2">
    <source>
        <dbReference type="SAM" id="Phobius"/>
    </source>
</evidence>
<dbReference type="Pfam" id="PF13354">
    <property type="entry name" value="Beta-lactamase2"/>
    <property type="match status" value="1"/>
</dbReference>
<dbReference type="InterPro" id="IPR000871">
    <property type="entry name" value="Beta-lactam_class-A"/>
</dbReference>
<dbReference type="SUPFAM" id="SSF56601">
    <property type="entry name" value="beta-lactamase/transpeptidase-like"/>
    <property type="match status" value="1"/>
</dbReference>
<evidence type="ECO:0000313" key="4">
    <source>
        <dbReference type="EMBL" id="ADN13324.1"/>
    </source>
</evidence>
<dbReference type="HOGENOM" id="CLU_031960_1_2_3"/>
<dbReference type="PANTHER" id="PTHR35333">
    <property type="entry name" value="BETA-LACTAMASE"/>
    <property type="match status" value="1"/>
</dbReference>
<reference evidence="5" key="1">
    <citation type="journal article" date="2011" name="MBio">
        <title>Novel metabolic attributes of the genus Cyanothece, comprising a group of unicellular nitrogen-fixing Cyanobacteria.</title>
        <authorList>
            <person name="Bandyopadhyay A."/>
            <person name="Elvitigala T."/>
            <person name="Welsh E."/>
            <person name="Stockel J."/>
            <person name="Liberton M."/>
            <person name="Min H."/>
            <person name="Sherman L.A."/>
            <person name="Pakrasi H.B."/>
        </authorList>
    </citation>
    <scope>NUCLEOTIDE SEQUENCE [LARGE SCALE GENOMIC DNA]</scope>
    <source>
        <strain evidence="5">PCC 7822</strain>
    </source>
</reference>
<evidence type="ECO:0000256" key="1">
    <source>
        <dbReference type="SAM" id="MobiDB-lite"/>
    </source>
</evidence>
<dbReference type="STRING" id="497965.Cyan7822_1323"/>
<accession>E0UHR7</accession>
<gene>
    <name evidence="4" type="ordered locus">Cyan7822_1323</name>
</gene>
<dbReference type="PANTHER" id="PTHR35333:SF4">
    <property type="entry name" value="SLR0121 PROTEIN"/>
    <property type="match status" value="1"/>
</dbReference>
<dbReference type="InterPro" id="IPR045155">
    <property type="entry name" value="Beta-lactam_cat"/>
</dbReference>
<dbReference type="InterPro" id="IPR012338">
    <property type="entry name" value="Beta-lactam/transpept-like"/>
</dbReference>
<organism evidence="4 5">
    <name type="scientific">Gloeothece verrucosa (strain PCC 7822)</name>
    <name type="common">Cyanothece sp. (strain PCC 7822)</name>
    <dbReference type="NCBI Taxonomy" id="497965"/>
    <lineage>
        <taxon>Bacteria</taxon>
        <taxon>Bacillati</taxon>
        <taxon>Cyanobacteriota</taxon>
        <taxon>Cyanophyceae</taxon>
        <taxon>Oscillatoriophycideae</taxon>
        <taxon>Chroococcales</taxon>
        <taxon>Aphanothecaceae</taxon>
        <taxon>Gloeothece</taxon>
        <taxon>Gloeothece verrucosa</taxon>
    </lineage>
</organism>
<evidence type="ECO:0000313" key="5">
    <source>
        <dbReference type="Proteomes" id="UP000008206"/>
    </source>
</evidence>
<feature type="domain" description="Beta-lactamase class A catalytic" evidence="3">
    <location>
        <begin position="172"/>
        <end position="380"/>
    </location>
</feature>
<dbReference type="eggNOG" id="COG2367">
    <property type="taxonomic scope" value="Bacteria"/>
</dbReference>
<dbReference type="Proteomes" id="UP000008206">
    <property type="component" value="Chromosome"/>
</dbReference>
<protein>
    <submittedName>
        <fullName evidence="4">Beta-lactamase</fullName>
    </submittedName>
</protein>